<organism evidence="1 2">
    <name type="scientific">Pseudomonas phage PHB09</name>
    <dbReference type="NCBI Taxonomy" id="2867265"/>
    <lineage>
        <taxon>Viruses</taxon>
        <taxon>Duplodnaviria</taxon>
        <taxon>Heunggongvirae</taxon>
        <taxon>Uroviricota</taxon>
        <taxon>Caudoviricetes</taxon>
        <taxon>Vandenendeviridae</taxon>
        <taxon>Gorskivirinae</taxon>
        <taxon>Dilongvirus</taxon>
        <taxon>Dilongvirus PHB09</taxon>
    </lineage>
</organism>
<sequence>MWNKIKFLLGFKVVLPCFKGWVVTKRSLFLRKCLDKNGGYWWCSQTEWADRCVFTTKDEADRALKCFI</sequence>
<evidence type="ECO:0000313" key="1">
    <source>
        <dbReference type="EMBL" id="UAV84620.1"/>
    </source>
</evidence>
<evidence type="ECO:0000313" key="2">
    <source>
        <dbReference type="Proteomes" id="UP000827914"/>
    </source>
</evidence>
<keyword evidence="2" id="KW-1185">Reference proteome</keyword>
<accession>A0AAE8XCE6</accession>
<dbReference type="EMBL" id="OK040171">
    <property type="protein sequence ID" value="UAV84620.1"/>
    <property type="molecule type" value="Genomic_DNA"/>
</dbReference>
<reference evidence="1" key="1">
    <citation type="submission" date="2021-09" db="EMBL/GenBank/DDBJ databases">
        <authorList>
            <person name="Liu Y."/>
        </authorList>
    </citation>
    <scope>NUCLEOTIDE SEQUENCE</scope>
</reference>
<gene>
    <name evidence="1" type="ORF">PHB09_125</name>
</gene>
<dbReference type="Proteomes" id="UP000827914">
    <property type="component" value="Segment"/>
</dbReference>
<protein>
    <submittedName>
        <fullName evidence="1">Uncharacterized protein</fullName>
    </submittedName>
</protein>
<proteinExistence type="predicted"/>
<name>A0AAE8XCE6_9CAUD</name>